<accession>A0ABT7HJA7</accession>
<dbReference type="Proteomes" id="UP001225134">
    <property type="component" value="Unassembled WGS sequence"/>
</dbReference>
<reference evidence="2 3" key="1">
    <citation type="submission" date="2023-06" db="EMBL/GenBank/DDBJ databases">
        <title>Antibody response to the Sneathia vaginalis cytopathogenic toxin A during pregnancy.</title>
        <authorList>
            <person name="Mccoy Z.T."/>
            <person name="Serrano M.G."/>
            <person name="Spaine K."/>
            <person name="Edwards D.J."/>
            <person name="Buck G.A."/>
            <person name="Jefferson K."/>
        </authorList>
    </citation>
    <scope>NUCLEOTIDE SEQUENCE [LARGE SCALE GENOMIC DNA]</scope>
    <source>
        <strain evidence="2 3">CCUG 42621</strain>
    </source>
</reference>
<proteinExistence type="predicted"/>
<feature type="region of interest" description="Disordered" evidence="1">
    <location>
        <begin position="94"/>
        <end position="138"/>
    </location>
</feature>
<evidence type="ECO:0000313" key="2">
    <source>
        <dbReference type="EMBL" id="MDK9580262.1"/>
    </source>
</evidence>
<protein>
    <submittedName>
        <fullName evidence="2">Uncharacterized protein</fullName>
    </submittedName>
</protein>
<keyword evidence="3" id="KW-1185">Reference proteome</keyword>
<evidence type="ECO:0000256" key="1">
    <source>
        <dbReference type="SAM" id="MobiDB-lite"/>
    </source>
</evidence>
<evidence type="ECO:0000313" key="3">
    <source>
        <dbReference type="Proteomes" id="UP001225134"/>
    </source>
</evidence>
<sequence length="148" mass="17769">MYSYDDEFTYTINGELEYFTCIGTVKIKDTEYIIAESEYGQKRAFRVDEDEEELYLLDEDNEELVFDYYQRMALDEDTDFGEIDDDYEYETKFIEGNNNDNDEFDNFVEDDKPDFTYDYEDDNNSNTDNKANDFEDDDNFINDLLDSE</sequence>
<dbReference type="RefSeq" id="WP_285152641.1">
    <property type="nucleotide sequence ID" value="NZ_JASSPP010000002.1"/>
</dbReference>
<organism evidence="2 3">
    <name type="scientific">Sneathia sanguinegens</name>
    <dbReference type="NCBI Taxonomy" id="40543"/>
    <lineage>
        <taxon>Bacteria</taxon>
        <taxon>Fusobacteriati</taxon>
        <taxon>Fusobacteriota</taxon>
        <taxon>Fusobacteriia</taxon>
        <taxon>Fusobacteriales</taxon>
        <taxon>Leptotrichiaceae</taxon>
        <taxon>Sneathia</taxon>
    </lineage>
</organism>
<gene>
    <name evidence="2" type="ORF">QQA45_01850</name>
</gene>
<name>A0ABT7HJA7_9FUSO</name>
<dbReference type="EMBL" id="JASSPP010000002">
    <property type="protein sequence ID" value="MDK9580262.1"/>
    <property type="molecule type" value="Genomic_DNA"/>
</dbReference>
<comment type="caution">
    <text evidence="2">The sequence shown here is derived from an EMBL/GenBank/DDBJ whole genome shotgun (WGS) entry which is preliminary data.</text>
</comment>